<comment type="similarity">
    <text evidence="1">Belongs to the bacterial solute-binding protein SsuA/TauA family.</text>
</comment>
<proteinExistence type="inferred from homology"/>
<dbReference type="AlphaFoldDB" id="A0A932I482"/>
<evidence type="ECO:0000313" key="4">
    <source>
        <dbReference type="EMBL" id="MBI3129575.1"/>
    </source>
</evidence>
<protein>
    <submittedName>
        <fullName evidence="4">ABC transporter substrate-binding protein</fullName>
    </submittedName>
</protein>
<evidence type="ECO:0000256" key="2">
    <source>
        <dbReference type="SAM" id="SignalP"/>
    </source>
</evidence>
<name>A0A932I482_UNCTE</name>
<dbReference type="Gene3D" id="3.40.190.10">
    <property type="entry name" value="Periplasmic binding protein-like II"/>
    <property type="match status" value="2"/>
</dbReference>
<evidence type="ECO:0000313" key="5">
    <source>
        <dbReference type="Proteomes" id="UP000782312"/>
    </source>
</evidence>
<organism evidence="4 5">
    <name type="scientific">Tectimicrobiota bacterium</name>
    <dbReference type="NCBI Taxonomy" id="2528274"/>
    <lineage>
        <taxon>Bacteria</taxon>
        <taxon>Pseudomonadati</taxon>
        <taxon>Nitrospinota/Tectimicrobiota group</taxon>
        <taxon>Candidatus Tectimicrobiota</taxon>
    </lineage>
</organism>
<dbReference type="SMART" id="SM00062">
    <property type="entry name" value="PBPb"/>
    <property type="match status" value="1"/>
</dbReference>
<dbReference type="Pfam" id="PF09084">
    <property type="entry name" value="NMT1"/>
    <property type="match status" value="1"/>
</dbReference>
<feature type="chain" id="PRO_5037496481" evidence="2">
    <location>
        <begin position="25"/>
        <end position="339"/>
    </location>
</feature>
<dbReference type="InterPro" id="IPR001638">
    <property type="entry name" value="Solute-binding_3/MltF_N"/>
</dbReference>
<dbReference type="Proteomes" id="UP000782312">
    <property type="component" value="Unassembled WGS sequence"/>
</dbReference>
<dbReference type="EMBL" id="JACPUR010000041">
    <property type="protein sequence ID" value="MBI3129575.1"/>
    <property type="molecule type" value="Genomic_DNA"/>
</dbReference>
<evidence type="ECO:0000256" key="1">
    <source>
        <dbReference type="ARBA" id="ARBA00010742"/>
    </source>
</evidence>
<feature type="domain" description="Solute-binding protein family 3/N-terminal" evidence="3">
    <location>
        <begin position="27"/>
        <end position="267"/>
    </location>
</feature>
<dbReference type="SUPFAM" id="SSF53850">
    <property type="entry name" value="Periplasmic binding protein-like II"/>
    <property type="match status" value="1"/>
</dbReference>
<dbReference type="InterPro" id="IPR015168">
    <property type="entry name" value="SsuA/THI5"/>
</dbReference>
<gene>
    <name evidence="4" type="ORF">HYZ11_18355</name>
</gene>
<keyword evidence="2" id="KW-0732">Signal</keyword>
<evidence type="ECO:0000259" key="3">
    <source>
        <dbReference type="SMART" id="SM00062"/>
    </source>
</evidence>
<comment type="caution">
    <text evidence="4">The sequence shown here is derived from an EMBL/GenBank/DDBJ whole genome shotgun (WGS) entry which is preliminary data.</text>
</comment>
<dbReference type="PANTHER" id="PTHR30024:SF42">
    <property type="entry name" value="ALIPHATIC SULFONATES-BINDING PROTEIN-RELATED"/>
    <property type="match status" value="1"/>
</dbReference>
<accession>A0A932I482</accession>
<feature type="signal peptide" evidence="2">
    <location>
        <begin position="1"/>
        <end position="24"/>
    </location>
</feature>
<reference evidence="4" key="1">
    <citation type="submission" date="2020-07" db="EMBL/GenBank/DDBJ databases">
        <title>Huge and variable diversity of episymbiotic CPR bacteria and DPANN archaea in groundwater ecosystems.</title>
        <authorList>
            <person name="He C.Y."/>
            <person name="Keren R."/>
            <person name="Whittaker M."/>
            <person name="Farag I.F."/>
            <person name="Doudna J."/>
            <person name="Cate J.H.D."/>
            <person name="Banfield J.F."/>
        </authorList>
    </citation>
    <scope>NUCLEOTIDE SEQUENCE</scope>
    <source>
        <strain evidence="4">NC_groundwater_763_Ag_S-0.2um_68_21</strain>
    </source>
</reference>
<sequence>MLKAIKVILAAAALAVLAAGESAAADLVRIGAGGNTGNLIMFIGVDKGIFTKHGINASLFVRNTGPELSKSLQAGEIDFAPAAMSNLPVALERGMDVRAFVNMLGSPYSKVNDDATVGIAARPGSAINSVADLKGKRIGVTFGTTADAYLLVLLKQNGIEPSALQRINVLPANIVSLFDTGGIEAMVAWEHFLTAMVDKVKGSKVIVRGGGHVCFCATMHGPPSRVYGNKELVQRFVDAVSESAHFVRDPKNRDEVAAIGVRYIRGMSPDLIKRTLPHFIYDPRIGQNTFRSFEQTVRLLISQKKMKTAYDPKRYYDTSFIDSTVKRHPEWFKDLPPGS</sequence>
<dbReference type="PANTHER" id="PTHR30024">
    <property type="entry name" value="ALIPHATIC SULFONATES-BINDING PROTEIN-RELATED"/>
    <property type="match status" value="1"/>
</dbReference>